<organism evidence="1 2">
    <name type="scientific">Phytophthora megakarya</name>
    <dbReference type="NCBI Taxonomy" id="4795"/>
    <lineage>
        <taxon>Eukaryota</taxon>
        <taxon>Sar</taxon>
        <taxon>Stramenopiles</taxon>
        <taxon>Oomycota</taxon>
        <taxon>Peronosporomycetes</taxon>
        <taxon>Peronosporales</taxon>
        <taxon>Peronosporaceae</taxon>
        <taxon>Phytophthora</taxon>
    </lineage>
</organism>
<accession>A0A225ULK3</accession>
<reference evidence="2" key="1">
    <citation type="submission" date="2017-03" db="EMBL/GenBank/DDBJ databases">
        <title>Phytopthora megakarya and P. palmivora, two closely related causual agents of cacao black pod achieved similar genome size and gene model numbers by different mechanisms.</title>
        <authorList>
            <person name="Ali S."/>
            <person name="Shao J."/>
            <person name="Larry D.J."/>
            <person name="Kronmiller B."/>
            <person name="Shen D."/>
            <person name="Strem M.D."/>
            <person name="Melnick R.L."/>
            <person name="Guiltinan M.J."/>
            <person name="Tyler B.M."/>
            <person name="Meinhardt L.W."/>
            <person name="Bailey B.A."/>
        </authorList>
    </citation>
    <scope>NUCLEOTIDE SEQUENCE [LARGE SCALE GENOMIC DNA]</scope>
    <source>
        <strain evidence="2">zdho120</strain>
    </source>
</reference>
<dbReference type="AlphaFoldDB" id="A0A225ULK3"/>
<dbReference type="STRING" id="4795.A0A225ULK3"/>
<evidence type="ECO:0000313" key="1">
    <source>
        <dbReference type="EMBL" id="OWY93426.1"/>
    </source>
</evidence>
<comment type="caution">
    <text evidence="1">The sequence shown here is derived from an EMBL/GenBank/DDBJ whole genome shotgun (WGS) entry which is preliminary data.</text>
</comment>
<keyword evidence="2" id="KW-1185">Reference proteome</keyword>
<evidence type="ECO:0000313" key="2">
    <source>
        <dbReference type="Proteomes" id="UP000198211"/>
    </source>
</evidence>
<dbReference type="Gene3D" id="2.40.70.10">
    <property type="entry name" value="Acid Proteases"/>
    <property type="match status" value="1"/>
</dbReference>
<dbReference type="InterPro" id="IPR021109">
    <property type="entry name" value="Peptidase_aspartic_dom_sf"/>
</dbReference>
<proteinExistence type="predicted"/>
<dbReference type="EMBL" id="NBNE01016116">
    <property type="protein sequence ID" value="OWY93426.1"/>
    <property type="molecule type" value="Genomic_DNA"/>
</dbReference>
<name>A0A225ULK3_9STRA</name>
<sequence>MVESMNAVGAVKMTTLEHDVVSVVKATIAPGFCDDDEQESSATSCSCDTVTSTRYEPWLDCELAIILVNDVPNLHNEQQRLPDDGVGTKSLWRTRREARKAGEGQINILAVAKRRSSEHEPIGDQQRSVEDCRVRRSREMVQALREVDDRELGGSGRRDCERVANDERRARVRLSKPSYEDTYAPHGSERVVEYVRADNGVPTAMMEVEGERRAVKSDSRARYSVWITSRCIEGIGGITLAVIGIWEFELKTIFNDVMKTKACVVKGCKEEFLLGVDFMQEHGATIDFKKHEVRYRSDGHTVVIPFRTRDERRDAGTAA</sequence>
<gene>
    <name evidence="1" type="ORF">PHMEG_00037187</name>
</gene>
<dbReference type="Proteomes" id="UP000198211">
    <property type="component" value="Unassembled WGS sequence"/>
</dbReference>
<protein>
    <submittedName>
        <fullName evidence="1">Uncharacterized protein</fullName>
    </submittedName>
</protein>
<feature type="non-terminal residue" evidence="1">
    <location>
        <position position="319"/>
    </location>
</feature>